<protein>
    <submittedName>
        <fullName evidence="1">Uncharacterized protein</fullName>
    </submittedName>
</protein>
<evidence type="ECO:0000313" key="1">
    <source>
        <dbReference type="EMBL" id="SVD13127.1"/>
    </source>
</evidence>
<organism evidence="1">
    <name type="scientific">marine metagenome</name>
    <dbReference type="NCBI Taxonomy" id="408172"/>
    <lineage>
        <taxon>unclassified sequences</taxon>
        <taxon>metagenomes</taxon>
        <taxon>ecological metagenomes</taxon>
    </lineage>
</organism>
<gene>
    <name evidence="1" type="ORF">METZ01_LOCUS365981</name>
</gene>
<reference evidence="1" key="1">
    <citation type="submission" date="2018-05" db="EMBL/GenBank/DDBJ databases">
        <authorList>
            <person name="Lanie J.A."/>
            <person name="Ng W.-L."/>
            <person name="Kazmierczak K.M."/>
            <person name="Andrzejewski T.M."/>
            <person name="Davidsen T.M."/>
            <person name="Wayne K.J."/>
            <person name="Tettelin H."/>
            <person name="Glass J.I."/>
            <person name="Rusch D."/>
            <person name="Podicherti R."/>
            <person name="Tsui H.-C.T."/>
            <person name="Winkler M.E."/>
        </authorList>
    </citation>
    <scope>NUCLEOTIDE SEQUENCE</scope>
</reference>
<name>A0A382SV95_9ZZZZ</name>
<dbReference type="EMBL" id="UINC01131425">
    <property type="protein sequence ID" value="SVD13127.1"/>
    <property type="molecule type" value="Genomic_DNA"/>
</dbReference>
<dbReference type="AlphaFoldDB" id="A0A382SV95"/>
<sequence>MLDPSMMRDALGRLGMSKELETYRSSNLYRP</sequence>
<accession>A0A382SV95</accession>
<proteinExistence type="predicted"/>